<dbReference type="GO" id="GO:0003677">
    <property type="term" value="F:DNA binding"/>
    <property type="evidence" value="ECO:0007669"/>
    <property type="project" value="UniProtKB-KW"/>
</dbReference>
<dbReference type="SUPFAM" id="SSF46785">
    <property type="entry name" value="Winged helix' DNA-binding domain"/>
    <property type="match status" value="1"/>
</dbReference>
<dbReference type="InterPro" id="IPR000847">
    <property type="entry name" value="LysR_HTH_N"/>
</dbReference>
<comment type="caution">
    <text evidence="6">The sequence shown here is derived from an EMBL/GenBank/DDBJ whole genome shotgun (WGS) entry which is preliminary data.</text>
</comment>
<evidence type="ECO:0000256" key="3">
    <source>
        <dbReference type="ARBA" id="ARBA00023125"/>
    </source>
</evidence>
<dbReference type="PANTHER" id="PTHR30346:SF0">
    <property type="entry name" value="HCA OPERON TRANSCRIPTIONAL ACTIVATOR HCAR"/>
    <property type="match status" value="1"/>
</dbReference>
<comment type="similarity">
    <text evidence="1">Belongs to the LysR transcriptional regulatory family.</text>
</comment>
<evidence type="ECO:0000313" key="7">
    <source>
        <dbReference type="Proteomes" id="UP000479639"/>
    </source>
</evidence>
<dbReference type="GO" id="GO:0032993">
    <property type="term" value="C:protein-DNA complex"/>
    <property type="evidence" value="ECO:0007669"/>
    <property type="project" value="TreeGrafter"/>
</dbReference>
<sequence length="300" mass="33079">MVGADAGGGVVVDIKKLACFCLVYETRSFAQAAEELFFSRQAVGKMMKNAEAEWGVTLFERDHAGVRPTAQADAIYPLAKHIGELYDGILAVADQGSRGEPVLRVAVARGVSNTLPQRVFLDFAQKNPDIKVDIAIVDAIECEAMVADGRRDIALAVAPVESRGLRFMSLLREPLYLYGSRALLDETGAICAGTRLFLLDRNFKLDRLLLEERRPFMEELVIEDGLDSYDRIVEMVKAGAGMCVGPACYLPLSEDGSMFRSPIESERYRWEIGLLMGVDPEPTDEARLFAAHVTALSLWQ</sequence>
<dbReference type="Gene3D" id="1.10.10.10">
    <property type="entry name" value="Winged helix-like DNA-binding domain superfamily/Winged helix DNA-binding domain"/>
    <property type="match status" value="1"/>
</dbReference>
<dbReference type="PANTHER" id="PTHR30346">
    <property type="entry name" value="TRANSCRIPTIONAL DUAL REGULATOR HCAR-RELATED"/>
    <property type="match status" value="1"/>
</dbReference>
<keyword evidence="7" id="KW-1185">Reference proteome</keyword>
<name>A0A7C8BS88_9ACTN</name>
<gene>
    <name evidence="6" type="ORF">F8D48_01045</name>
</gene>
<evidence type="ECO:0000256" key="2">
    <source>
        <dbReference type="ARBA" id="ARBA00023015"/>
    </source>
</evidence>
<reference evidence="6 7" key="1">
    <citation type="submission" date="2019-09" db="EMBL/GenBank/DDBJ databases">
        <title>Whole genome shotgun sequencing (WGS) of Ellagibacter isourolithinifaciens DSM 104140(T) and Adlercreutzia muris DSM 29508(T).</title>
        <authorList>
            <person name="Stoll D.A."/>
            <person name="Danylec N."/>
            <person name="Huch M."/>
        </authorList>
    </citation>
    <scope>NUCLEOTIDE SEQUENCE [LARGE SCALE GENOMIC DNA]</scope>
    <source>
        <strain evidence="6 7">DSM 29508</strain>
    </source>
</reference>
<dbReference type="InterPro" id="IPR036390">
    <property type="entry name" value="WH_DNA-bd_sf"/>
</dbReference>
<keyword evidence="3" id="KW-0238">DNA-binding</keyword>
<accession>A0A7C8BS88</accession>
<keyword evidence="2" id="KW-0805">Transcription regulation</keyword>
<feature type="domain" description="HTH lysR-type" evidence="5">
    <location>
        <begin position="12"/>
        <end position="69"/>
    </location>
</feature>
<dbReference type="Gene3D" id="3.40.190.290">
    <property type="match status" value="1"/>
</dbReference>
<evidence type="ECO:0000256" key="1">
    <source>
        <dbReference type="ARBA" id="ARBA00009437"/>
    </source>
</evidence>
<protein>
    <submittedName>
        <fullName evidence="6">LysR family transcriptional regulator</fullName>
    </submittedName>
</protein>
<organism evidence="6 7">
    <name type="scientific">Adlercreutzia muris</name>
    <dbReference type="NCBI Taxonomy" id="1796610"/>
    <lineage>
        <taxon>Bacteria</taxon>
        <taxon>Bacillati</taxon>
        <taxon>Actinomycetota</taxon>
        <taxon>Coriobacteriia</taxon>
        <taxon>Eggerthellales</taxon>
        <taxon>Eggerthellaceae</taxon>
        <taxon>Adlercreutzia</taxon>
    </lineage>
</organism>
<dbReference type="Pfam" id="PF00126">
    <property type="entry name" value="HTH_1"/>
    <property type="match status" value="1"/>
</dbReference>
<dbReference type="InterPro" id="IPR005119">
    <property type="entry name" value="LysR_subst-bd"/>
</dbReference>
<evidence type="ECO:0000313" key="6">
    <source>
        <dbReference type="EMBL" id="KAB1651377.1"/>
    </source>
</evidence>
<dbReference type="GO" id="GO:0003700">
    <property type="term" value="F:DNA-binding transcription factor activity"/>
    <property type="evidence" value="ECO:0007669"/>
    <property type="project" value="InterPro"/>
</dbReference>
<dbReference type="PROSITE" id="PS50931">
    <property type="entry name" value="HTH_LYSR"/>
    <property type="match status" value="1"/>
</dbReference>
<dbReference type="Proteomes" id="UP000479639">
    <property type="component" value="Unassembled WGS sequence"/>
</dbReference>
<dbReference type="AlphaFoldDB" id="A0A7C8BS88"/>
<proteinExistence type="inferred from homology"/>
<dbReference type="Pfam" id="PF03466">
    <property type="entry name" value="LysR_substrate"/>
    <property type="match status" value="1"/>
</dbReference>
<evidence type="ECO:0000256" key="4">
    <source>
        <dbReference type="ARBA" id="ARBA00023163"/>
    </source>
</evidence>
<dbReference type="EMBL" id="WAJS01000002">
    <property type="protein sequence ID" value="KAB1651377.1"/>
    <property type="molecule type" value="Genomic_DNA"/>
</dbReference>
<evidence type="ECO:0000259" key="5">
    <source>
        <dbReference type="PROSITE" id="PS50931"/>
    </source>
</evidence>
<dbReference type="InterPro" id="IPR036388">
    <property type="entry name" value="WH-like_DNA-bd_sf"/>
</dbReference>
<dbReference type="SUPFAM" id="SSF53850">
    <property type="entry name" value="Periplasmic binding protein-like II"/>
    <property type="match status" value="1"/>
</dbReference>
<dbReference type="CDD" id="cd05466">
    <property type="entry name" value="PBP2_LTTR_substrate"/>
    <property type="match status" value="1"/>
</dbReference>
<keyword evidence="4" id="KW-0804">Transcription</keyword>